<dbReference type="EMBL" id="JACXAE010000013">
    <property type="protein sequence ID" value="MBD2771260.1"/>
    <property type="molecule type" value="Genomic_DNA"/>
</dbReference>
<protein>
    <submittedName>
        <fullName evidence="1">Uncharacterized protein</fullName>
    </submittedName>
</protein>
<evidence type="ECO:0000313" key="1">
    <source>
        <dbReference type="EMBL" id="MBD2771260.1"/>
    </source>
</evidence>
<name>A0A8J6XAJ0_9CYAN</name>
<dbReference type="AlphaFoldDB" id="A0A8J6XAJ0"/>
<comment type="caution">
    <text evidence="1">The sequence shown here is derived from an EMBL/GenBank/DDBJ whole genome shotgun (WGS) entry which is preliminary data.</text>
</comment>
<dbReference type="RefSeq" id="WP_190825544.1">
    <property type="nucleotide sequence ID" value="NZ_CAWPPI010000013.1"/>
</dbReference>
<organism evidence="1 2">
    <name type="scientific">Iningainema tapete BLCC-T55</name>
    <dbReference type="NCBI Taxonomy" id="2748662"/>
    <lineage>
        <taxon>Bacteria</taxon>
        <taxon>Bacillati</taxon>
        <taxon>Cyanobacteriota</taxon>
        <taxon>Cyanophyceae</taxon>
        <taxon>Nostocales</taxon>
        <taxon>Scytonemataceae</taxon>
        <taxon>Iningainema tapete</taxon>
    </lineage>
</organism>
<sequence>MASIELTIRDDNGNILQCNTTTTYTLNLGGQTFSEIEGAVENWKQTVRTDVERKHLVAAQAQFTQEKKNQSNNM</sequence>
<gene>
    <name evidence="1" type="ORF">ICL16_03745</name>
</gene>
<proteinExistence type="predicted"/>
<evidence type="ECO:0000313" key="2">
    <source>
        <dbReference type="Proteomes" id="UP000629098"/>
    </source>
</evidence>
<reference evidence="1" key="1">
    <citation type="submission" date="2020-09" db="EMBL/GenBank/DDBJ databases">
        <title>Iningainema tapete sp. nov. (Scytonemataceae, Cyanobacteria) from greenhouses in central Florida (USA) produces two types of nodularin with biosynthetic potential for microcystin-LR and anabaenopeptins.</title>
        <authorList>
            <person name="Berthold D.E."/>
            <person name="Lefler F.W."/>
            <person name="Huang I.-S."/>
            <person name="Abdulla H."/>
            <person name="Zimba P.V."/>
            <person name="Laughinghouse H.D. IV."/>
        </authorList>
    </citation>
    <scope>NUCLEOTIDE SEQUENCE</scope>
    <source>
        <strain evidence="1">BLCCT55</strain>
    </source>
</reference>
<keyword evidence="2" id="KW-1185">Reference proteome</keyword>
<dbReference type="Proteomes" id="UP000629098">
    <property type="component" value="Unassembled WGS sequence"/>
</dbReference>
<accession>A0A8J6XAJ0</accession>